<dbReference type="Gene3D" id="2.30.250.10">
    <property type="entry name" value="Aminopeptidase i, Domain 2"/>
    <property type="match status" value="1"/>
</dbReference>
<dbReference type="Proteomes" id="UP000563151">
    <property type="component" value="Unassembled WGS sequence"/>
</dbReference>
<dbReference type="GO" id="GO:0008237">
    <property type="term" value="F:metallopeptidase activity"/>
    <property type="evidence" value="ECO:0007669"/>
    <property type="project" value="UniProtKB-KW"/>
</dbReference>
<dbReference type="GO" id="GO:0006508">
    <property type="term" value="P:proteolysis"/>
    <property type="evidence" value="ECO:0007669"/>
    <property type="project" value="UniProtKB-KW"/>
</dbReference>
<organism evidence="11 12">
    <name type="scientific">Clostridium tetanomorphum</name>
    <dbReference type="NCBI Taxonomy" id="1553"/>
    <lineage>
        <taxon>Bacteria</taxon>
        <taxon>Bacillati</taxon>
        <taxon>Bacillota</taxon>
        <taxon>Clostridia</taxon>
        <taxon>Eubacteriales</taxon>
        <taxon>Clostridiaceae</taxon>
        <taxon>Clostridium</taxon>
    </lineage>
</organism>
<sequence length="469" mass="52594">MTEENKSLTKKYEYAWEKYSKEDLDKVFSFSEGYKEFMSKCKTERECVSEFIILAEKNGYKNIEELIKSGHKLKAGDKVYANNKGKTLALFLIGKESLENGMKILGAHVDSPRLDLKQNPLYEDSDLALFETHYYGGIKKYQWVTLPLSIHGVVIKKDGTVINVVIGEEEKDPVIGISDLLVHLAGEQMDKKLAKGIEGEDLNILIGSIPIKDKDAKNRVKLNILRLLNEKYNIEEEDFVSAELEVVPAGKARDYGLDRSMVMAYGQDDRVCSYTSFEAMMKMEAADRTCVTLLVDKEEVGSVGATGMHSRFFENTVAEILNLYGEYSDLKVRRALSNSKMLSSDVSAAFDPNYPSVMEKRNTAYFGKGIVFNKYTGSRGKSGCNDANAEFIAEIRNIMEKHNVSWQTSELGKVDQGGGGTIAYILAKYGMEVIDCGVALHNMHAPWEVASKADIYETMRAYHAFLMEA</sequence>
<comment type="similarity">
    <text evidence="2 9">Belongs to the peptidase M18 family.</text>
</comment>
<evidence type="ECO:0000256" key="10">
    <source>
        <dbReference type="RuleBase" id="RU004387"/>
    </source>
</evidence>
<dbReference type="InterPro" id="IPR023358">
    <property type="entry name" value="Peptidase_M18_dom2"/>
</dbReference>
<evidence type="ECO:0000313" key="12">
    <source>
        <dbReference type="Proteomes" id="UP000563151"/>
    </source>
</evidence>
<dbReference type="SUPFAM" id="SSF53187">
    <property type="entry name" value="Zn-dependent exopeptidases"/>
    <property type="match status" value="1"/>
</dbReference>
<protein>
    <recommendedName>
        <fullName evidence="10">M18 family aminopeptidase</fullName>
        <ecNumber evidence="10">3.4.11.-</ecNumber>
    </recommendedName>
</protein>
<dbReference type="GO" id="GO:0004177">
    <property type="term" value="F:aminopeptidase activity"/>
    <property type="evidence" value="ECO:0007669"/>
    <property type="project" value="UniProtKB-KW"/>
</dbReference>
<dbReference type="SUPFAM" id="SSF101821">
    <property type="entry name" value="Aminopeptidase/glucanase lid domain"/>
    <property type="match status" value="1"/>
</dbReference>
<dbReference type="Pfam" id="PF02127">
    <property type="entry name" value="Peptidase_M18"/>
    <property type="match status" value="1"/>
</dbReference>
<dbReference type="PANTHER" id="PTHR28570:SF2">
    <property type="entry name" value="M18 FAMILY AMINOPEPTIDASE 1-RELATED"/>
    <property type="match status" value="1"/>
</dbReference>
<evidence type="ECO:0000256" key="2">
    <source>
        <dbReference type="ARBA" id="ARBA00008290"/>
    </source>
</evidence>
<evidence type="ECO:0000256" key="9">
    <source>
        <dbReference type="RuleBase" id="RU004386"/>
    </source>
</evidence>
<keyword evidence="5 9" id="KW-0479">Metal-binding</keyword>
<dbReference type="FunFam" id="2.30.250.10:FF:000006">
    <property type="entry name" value="Probable M18 family aminopeptidase 1"/>
    <property type="match status" value="1"/>
</dbReference>
<reference evidence="11 12" key="1">
    <citation type="submission" date="2020-04" db="EMBL/GenBank/DDBJ databases">
        <title>Genomic insights into acetone-butanol-ethanol (ABE) fermentation by sequencing solventogenic clostridia strains.</title>
        <authorList>
            <person name="Brown S."/>
        </authorList>
    </citation>
    <scope>NUCLEOTIDE SEQUENCE [LARGE SCALE GENOMIC DNA]</scope>
    <source>
        <strain evidence="11 12">DJ011</strain>
    </source>
</reference>
<proteinExistence type="inferred from homology"/>
<evidence type="ECO:0000313" key="11">
    <source>
        <dbReference type="EMBL" id="MBC2396482.1"/>
    </source>
</evidence>
<dbReference type="CDD" id="cd05659">
    <property type="entry name" value="M18_API"/>
    <property type="match status" value="1"/>
</dbReference>
<keyword evidence="8 9" id="KW-0482">Metalloprotease</keyword>
<keyword evidence="3 9" id="KW-0031">Aminopeptidase</keyword>
<dbReference type="GO" id="GO:0008270">
    <property type="term" value="F:zinc ion binding"/>
    <property type="evidence" value="ECO:0007669"/>
    <property type="project" value="InterPro"/>
</dbReference>
<dbReference type="RefSeq" id="WP_035145879.1">
    <property type="nucleotide sequence ID" value="NZ_JAAZWO010000002.1"/>
</dbReference>
<evidence type="ECO:0000256" key="1">
    <source>
        <dbReference type="ARBA" id="ARBA00001947"/>
    </source>
</evidence>
<evidence type="ECO:0000256" key="4">
    <source>
        <dbReference type="ARBA" id="ARBA00022670"/>
    </source>
</evidence>
<dbReference type="EC" id="3.4.11.-" evidence="10"/>
<dbReference type="PRINTS" id="PR00932">
    <property type="entry name" value="AMINO1PTASE"/>
</dbReference>
<evidence type="ECO:0000256" key="8">
    <source>
        <dbReference type="ARBA" id="ARBA00023049"/>
    </source>
</evidence>
<evidence type="ECO:0000256" key="7">
    <source>
        <dbReference type="ARBA" id="ARBA00022833"/>
    </source>
</evidence>
<dbReference type="NCBIfam" id="NF002600">
    <property type="entry name" value="PRK02256.1"/>
    <property type="match status" value="1"/>
</dbReference>
<comment type="cofactor">
    <cofactor evidence="1 10">
        <name>Zn(2+)</name>
        <dbReference type="ChEBI" id="CHEBI:29105"/>
    </cofactor>
</comment>
<keyword evidence="12" id="KW-1185">Reference proteome</keyword>
<evidence type="ECO:0000256" key="3">
    <source>
        <dbReference type="ARBA" id="ARBA00022438"/>
    </source>
</evidence>
<keyword evidence="7 9" id="KW-0862">Zinc</keyword>
<keyword evidence="6 9" id="KW-0378">Hydrolase</keyword>
<evidence type="ECO:0000256" key="5">
    <source>
        <dbReference type="ARBA" id="ARBA00022723"/>
    </source>
</evidence>
<evidence type="ECO:0000256" key="6">
    <source>
        <dbReference type="ARBA" id="ARBA00022801"/>
    </source>
</evidence>
<name>A0A923E4W0_CLOTT</name>
<dbReference type="Gene3D" id="3.40.630.10">
    <property type="entry name" value="Zn peptidases"/>
    <property type="match status" value="1"/>
</dbReference>
<dbReference type="InterPro" id="IPR001948">
    <property type="entry name" value="Peptidase_M18"/>
</dbReference>
<accession>A0A923E4W0</accession>
<gene>
    <name evidence="11" type="ORF">HGG79_01635</name>
</gene>
<dbReference type="EMBL" id="JAAZWO010000002">
    <property type="protein sequence ID" value="MBC2396482.1"/>
    <property type="molecule type" value="Genomic_DNA"/>
</dbReference>
<dbReference type="GO" id="GO:0005737">
    <property type="term" value="C:cytoplasm"/>
    <property type="evidence" value="ECO:0007669"/>
    <property type="project" value="UniProtKB-ARBA"/>
</dbReference>
<keyword evidence="4 9" id="KW-0645">Protease</keyword>
<dbReference type="PANTHER" id="PTHR28570">
    <property type="entry name" value="ASPARTYL AMINOPEPTIDASE"/>
    <property type="match status" value="1"/>
</dbReference>
<dbReference type="AlphaFoldDB" id="A0A923E4W0"/>
<comment type="caution">
    <text evidence="11">The sequence shown here is derived from an EMBL/GenBank/DDBJ whole genome shotgun (WGS) entry which is preliminary data.</text>
</comment>